<organism evidence="6 7">
    <name type="scientific">Limisphaera ngatamarikiensis</name>
    <dbReference type="NCBI Taxonomy" id="1324935"/>
    <lineage>
        <taxon>Bacteria</taxon>
        <taxon>Pseudomonadati</taxon>
        <taxon>Verrucomicrobiota</taxon>
        <taxon>Verrucomicrobiia</taxon>
        <taxon>Limisphaerales</taxon>
        <taxon>Limisphaeraceae</taxon>
        <taxon>Limisphaera</taxon>
    </lineage>
</organism>
<evidence type="ECO:0000256" key="2">
    <source>
        <dbReference type="ARBA" id="ARBA00022737"/>
    </source>
</evidence>
<dbReference type="PANTHER" id="PTHR46580">
    <property type="entry name" value="SENSOR KINASE-RELATED"/>
    <property type="match status" value="1"/>
</dbReference>
<sequence>MKRFVGACVCVATLLAVHRAVAGLEMLNLVEARPGSGWYVAAVTNAFDGVGSANADDWTFNAEGGDRLSVRIETAIGASRPQLRVLDPSGQSVASVSGSSAGVAQVFNVRLSSPGGYRIRVYTDNQVSDYVLRVDLSRGPALETEPNNDTNTANILPTVFQAGAFQMSVVGALPADDPEGDWYALGSLQPGNQLTARLELGSWTVLQPGDAVLGLYRLGDTNPVAQVAAQTNLTIAQAGEYLARVTASANRGILARYYLELSVVDSVPPTVSSVTLPDQGGTTTDLINAFSVVFSEPLRPLTATNPASFDLRKAGADGVFDTADDILYPLTLVYSGGNILQVNLNDGPLQLGLTRFTIGQGVLDRAGNPLTPAFARTFSVERLGLFQVENRSNDTWAGATGLGLVGGEGASGSFVVGSSFGVGRNPYYVVAGDWNGDGVMDLATANLSSDDVSVLLGGGDGTFGVATNVGAGDGPVALAAGDVNGDGVMDLVVANAYSHDVSVLLGRGDGGFGSVTNWSVGRNPNGLVLGDFNGDGWLDVATANNGSGDVSVRLGVGGGGFGGVTNWAAGSGPVGLAVGDLNGDGRLDLVVANYGSGDVGVWLGRGDGGFEGGVRYGGLNRPRGVAVGDVNGDGLMDVVVVNSGDNTLGVLLGNGDGTLRPVVSYGAGTSDPYWLALGDLNGDGWLDVVIGSYGSSRVVVLLNGGAGVFEGPVRYSVDGNPIGVVVGDWDGDGWLDLASANYSGNSVTVLRAVGVGGLVEDPVGSGVRHGYGRGNLSGRGDVDYWSFGGRAGDRVMVAVEVPGNPGNSGLYYRLEGPDGRELTSFYGQWHNGTGQSGPVELPVSGVYRVRVSYNYDYWGEYRLRVLVVSPPWQLEAEDNNTVAQANVPVFTRQGTNQWALIAGYLRAGDPGDVYALRNLPPDAQNYLLDLPAGTEIRLTLTLPATSPLIPILEVLNNAGTTLLAGAAGQTNLSYVVPTDGRYLARVRADGGSAGLLAQYLLRVDVLTPVDLTPPQVVADTLPAEGSSVPAVIDRFTLTFSEDMLATTVNNPASFELRGAGPDGLLDTGDDWLYTVIASPAYTIGTNVTFVISDGPLQVGLHRFTAGTALKDASGNHLSAPYVRIFNVTNVPGYVLENRSNDTWAGATGLGLGGGEGASGSFVVGSSFGVGRNPYYVVAGDWNGDGVMDLATANLSSDDVSVLLGRGDGTFGVATNVGAGDGPVALAAGDVNGDGVMDLVVANAYSHDVSVLLGRGDGGFGSVTNWSVGRNPNGLVLGDFNGDGWLDVATANNGSGDVSVRLGVGGGGFGGVTNWAAGSGPVGLAVGDLNGDGRLDLVVANYGSGDVGVWLGRGDGGFEGGVRYGGLNRPRGVAVGDVNGDGLMDVVVVNSGDNTLGVLLGNGDGTLRPVVSYGAGTSDPYWLALGDLNGDGWLDVVIGSYGSSRVVVLLNGGAGVFEGPVRYSVDGNPIGVVVGDWDGDGWLDLASANYSGNSVTVLRAVGVGGLVEDPVGSGVRHGYGRGNLSGRGDVDYWSFGGRAGDRVMVAVEVPGNPGSSGLYYRLEGPDGRVLTDFYAQGNGTGQSGPVELPVSGVYRVRVSYNYDYWGEYRLRVLVASPPWQLEAEDNNTVGRANVPVFTRQGTNQWALIAGYLRAGDPGDVFALSYAPLGRSEPVFTLPENSQIRVALNRPSSSGLDPILEILNAAGTVVASAPAGTTNLTHTVLPGAAGRYYVRVRANTGTDGLLSQYLLSVEETIPQDTTSPQILGDTLPPEGSTTTNVWDRFTITFSEELSPATVNNASAYELRNAGPDDLFGTADDSLYILAVSPAYVNGTNASLLVTDGPLQPGRYRFSVATNLLDLGLNPLSAPYVRTFNVTNVPGYVLENRSNDTWAGATGLGLGGGEGA</sequence>
<dbReference type="InterPro" id="IPR013519">
    <property type="entry name" value="Int_alpha_beta-p"/>
</dbReference>
<reference evidence="6 7" key="1">
    <citation type="submission" date="2020-02" db="EMBL/GenBank/DDBJ databases">
        <title>Draft genome sequence of Limisphaera ngatamarikiensis NGM72.4T, a thermophilic Verrucomicrobia grouped in subdivision 3.</title>
        <authorList>
            <person name="Carere C.R."/>
            <person name="Steen J."/>
            <person name="Hugenholtz P."/>
            <person name="Stott M.B."/>
        </authorList>
    </citation>
    <scope>NUCLEOTIDE SEQUENCE [LARGE SCALE GENOMIC DNA]</scope>
    <source>
        <strain evidence="6 7">NGM72.4</strain>
    </source>
</reference>
<dbReference type="PANTHER" id="PTHR46580:SF2">
    <property type="entry name" value="MAM DOMAIN-CONTAINING PROTEIN"/>
    <property type="match status" value="1"/>
</dbReference>
<keyword evidence="1 4" id="KW-0732">Signal</keyword>
<evidence type="ECO:0000313" key="6">
    <source>
        <dbReference type="EMBL" id="NGO38261.1"/>
    </source>
</evidence>
<evidence type="ECO:0000259" key="5">
    <source>
        <dbReference type="Pfam" id="PF13205"/>
    </source>
</evidence>
<proteinExistence type="predicted"/>
<evidence type="ECO:0000256" key="4">
    <source>
        <dbReference type="SAM" id="SignalP"/>
    </source>
</evidence>
<dbReference type="InterPro" id="IPR032812">
    <property type="entry name" value="SbsA_Ig"/>
</dbReference>
<evidence type="ECO:0000256" key="3">
    <source>
        <dbReference type="ARBA" id="ARBA00023180"/>
    </source>
</evidence>
<dbReference type="Gene3D" id="2.30.30.100">
    <property type="match status" value="6"/>
</dbReference>
<dbReference type="Proteomes" id="UP000477311">
    <property type="component" value="Unassembled WGS sequence"/>
</dbReference>
<dbReference type="InterPro" id="IPR028994">
    <property type="entry name" value="Integrin_alpha_N"/>
</dbReference>
<evidence type="ECO:0000256" key="1">
    <source>
        <dbReference type="ARBA" id="ARBA00022729"/>
    </source>
</evidence>
<keyword evidence="3" id="KW-0325">Glycoprotein</keyword>
<protein>
    <recommendedName>
        <fullName evidence="5">SbsA Ig-like domain-containing protein</fullName>
    </recommendedName>
</protein>
<dbReference type="Gene3D" id="2.130.10.130">
    <property type="entry name" value="Integrin alpha, N-terminal"/>
    <property type="match status" value="2"/>
</dbReference>
<dbReference type="Pfam" id="PF13517">
    <property type="entry name" value="FG-GAP_3"/>
    <property type="match status" value="4"/>
</dbReference>
<dbReference type="SUPFAM" id="SSF69318">
    <property type="entry name" value="Integrin alpha N-terminal domain"/>
    <property type="match status" value="4"/>
</dbReference>
<accession>A0A6M1RSF0</accession>
<dbReference type="RefSeq" id="WP_165105644.1">
    <property type="nucleotide sequence ID" value="NZ_JAAKYA010000014.1"/>
</dbReference>
<dbReference type="InterPro" id="IPR013517">
    <property type="entry name" value="FG-GAP"/>
</dbReference>
<feature type="chain" id="PRO_5026677703" description="SbsA Ig-like domain-containing protein" evidence="4">
    <location>
        <begin position="23"/>
        <end position="1905"/>
    </location>
</feature>
<feature type="signal peptide" evidence="4">
    <location>
        <begin position="1"/>
        <end position="22"/>
    </location>
</feature>
<dbReference type="Pfam" id="PF13205">
    <property type="entry name" value="Big_5"/>
    <property type="match status" value="1"/>
</dbReference>
<gene>
    <name evidence="6" type="ORF">G4L39_02470</name>
</gene>
<dbReference type="Gene3D" id="2.60.120.380">
    <property type="match status" value="5"/>
</dbReference>
<dbReference type="SMART" id="SM00191">
    <property type="entry name" value="Int_alpha"/>
    <property type="match status" value="2"/>
</dbReference>
<comment type="caution">
    <text evidence="6">The sequence shown here is derived from an EMBL/GenBank/DDBJ whole genome shotgun (WGS) entry which is preliminary data.</text>
</comment>
<keyword evidence="7" id="KW-1185">Reference proteome</keyword>
<feature type="domain" description="SbsA Ig-like" evidence="5">
    <location>
        <begin position="1758"/>
        <end position="1873"/>
    </location>
</feature>
<name>A0A6M1RSF0_9BACT</name>
<dbReference type="EMBL" id="JAAKYA010000014">
    <property type="protein sequence ID" value="NGO38261.1"/>
    <property type="molecule type" value="Genomic_DNA"/>
</dbReference>
<evidence type="ECO:0000313" key="7">
    <source>
        <dbReference type="Proteomes" id="UP000477311"/>
    </source>
</evidence>
<keyword evidence="2" id="KW-0677">Repeat</keyword>
<feature type="non-terminal residue" evidence="6">
    <location>
        <position position="1905"/>
    </location>
</feature>